<evidence type="ECO:0000313" key="9">
    <source>
        <dbReference type="Proteomes" id="UP000747542"/>
    </source>
</evidence>
<dbReference type="Pfam" id="PF00335">
    <property type="entry name" value="Tetraspanin"/>
    <property type="match status" value="1"/>
</dbReference>
<dbReference type="InterPro" id="IPR018503">
    <property type="entry name" value="Tetraspanin_CS"/>
</dbReference>
<comment type="similarity">
    <text evidence="2 7">Belongs to the tetraspanin (TM4SF) family.</text>
</comment>
<comment type="subcellular location">
    <subcellularLocation>
        <location evidence="1 7">Membrane</location>
        <topology evidence="1 7">Multi-pass membrane protein</topology>
    </subcellularLocation>
</comment>
<feature type="transmembrane region" description="Helical" evidence="7">
    <location>
        <begin position="185"/>
        <end position="208"/>
    </location>
</feature>
<evidence type="ECO:0000313" key="8">
    <source>
        <dbReference type="EMBL" id="KAG7159188.1"/>
    </source>
</evidence>
<dbReference type="PRINTS" id="PR00259">
    <property type="entry name" value="TMFOUR"/>
</dbReference>
<keyword evidence="3 7" id="KW-0812">Transmembrane</keyword>
<evidence type="ECO:0000256" key="4">
    <source>
        <dbReference type="ARBA" id="ARBA00022989"/>
    </source>
</evidence>
<evidence type="ECO:0000256" key="2">
    <source>
        <dbReference type="ARBA" id="ARBA00006840"/>
    </source>
</evidence>
<keyword evidence="5 7" id="KW-0472">Membrane</keyword>
<evidence type="ECO:0000256" key="6">
    <source>
        <dbReference type="PIRSR" id="PIRSR002419-1"/>
    </source>
</evidence>
<evidence type="ECO:0000256" key="1">
    <source>
        <dbReference type="ARBA" id="ARBA00004141"/>
    </source>
</evidence>
<dbReference type="InterPro" id="IPR000301">
    <property type="entry name" value="Tetraspanin_animals"/>
</dbReference>
<dbReference type="InterPro" id="IPR018499">
    <property type="entry name" value="Tetraspanin/Peripherin"/>
</dbReference>
<feature type="transmembrane region" description="Helical" evidence="7">
    <location>
        <begin position="68"/>
        <end position="90"/>
    </location>
</feature>
<dbReference type="PIRSF" id="PIRSF002419">
    <property type="entry name" value="Tetraspanin"/>
    <property type="match status" value="1"/>
</dbReference>
<keyword evidence="9" id="KW-1185">Reference proteome</keyword>
<dbReference type="PANTHER" id="PTHR19282">
    <property type="entry name" value="TETRASPANIN"/>
    <property type="match status" value="1"/>
</dbReference>
<evidence type="ECO:0000256" key="7">
    <source>
        <dbReference type="RuleBase" id="RU361218"/>
    </source>
</evidence>
<accession>A0A8J5MPN7</accession>
<reference evidence="8" key="1">
    <citation type="journal article" date="2021" name="Sci. Adv.">
        <title>The American lobster genome reveals insights on longevity, neural, and immune adaptations.</title>
        <authorList>
            <person name="Polinski J.M."/>
            <person name="Zimin A.V."/>
            <person name="Clark K.F."/>
            <person name="Kohn A.B."/>
            <person name="Sadowski N."/>
            <person name="Timp W."/>
            <person name="Ptitsyn A."/>
            <person name="Khanna P."/>
            <person name="Romanova D.Y."/>
            <person name="Williams P."/>
            <person name="Greenwood S.J."/>
            <person name="Moroz L.L."/>
            <person name="Walt D.R."/>
            <person name="Bodnar A.G."/>
        </authorList>
    </citation>
    <scope>NUCLEOTIDE SEQUENCE</scope>
    <source>
        <strain evidence="8">GMGI-L3</strain>
    </source>
</reference>
<evidence type="ECO:0000256" key="3">
    <source>
        <dbReference type="ARBA" id="ARBA00022692"/>
    </source>
</evidence>
<dbReference type="PROSITE" id="PS00421">
    <property type="entry name" value="TM4_1"/>
    <property type="match status" value="1"/>
</dbReference>
<protein>
    <recommendedName>
        <fullName evidence="7">Tetraspanin</fullName>
    </recommendedName>
</protein>
<proteinExistence type="inferred from homology"/>
<keyword evidence="4 7" id="KW-1133">Transmembrane helix</keyword>
<name>A0A8J5MPN7_HOMAM</name>
<dbReference type="PANTHER" id="PTHR19282:SF456">
    <property type="entry name" value="CD63 MOLECULE"/>
    <property type="match status" value="1"/>
</dbReference>
<gene>
    <name evidence="8" type="primary">Cd63-L2</name>
    <name evidence="8" type="ORF">Hamer_G016577</name>
</gene>
<dbReference type="SUPFAM" id="SSF48652">
    <property type="entry name" value="Tetraspanin"/>
    <property type="match status" value="1"/>
</dbReference>
<dbReference type="InterPro" id="IPR008952">
    <property type="entry name" value="Tetraspanin_EC2_sf"/>
</dbReference>
<feature type="transmembrane region" description="Helical" evidence="7">
    <location>
        <begin position="36"/>
        <end position="56"/>
    </location>
</feature>
<organism evidence="8 9">
    <name type="scientific">Homarus americanus</name>
    <name type="common">American lobster</name>
    <dbReference type="NCBI Taxonomy" id="6706"/>
    <lineage>
        <taxon>Eukaryota</taxon>
        <taxon>Metazoa</taxon>
        <taxon>Ecdysozoa</taxon>
        <taxon>Arthropoda</taxon>
        <taxon>Crustacea</taxon>
        <taxon>Multicrustacea</taxon>
        <taxon>Malacostraca</taxon>
        <taxon>Eumalacostraca</taxon>
        <taxon>Eucarida</taxon>
        <taxon>Decapoda</taxon>
        <taxon>Pleocyemata</taxon>
        <taxon>Astacidea</taxon>
        <taxon>Nephropoidea</taxon>
        <taxon>Nephropidae</taxon>
        <taxon>Homarus</taxon>
    </lineage>
</organism>
<feature type="disulfide bond" evidence="6">
    <location>
        <begin position="118"/>
        <end position="151"/>
    </location>
</feature>
<comment type="caution">
    <text evidence="7">Lacks conserved residue(s) required for the propagation of feature annotation.</text>
</comment>
<sequence length="218" mass="23945">MRWMQLSGLALIVIGGIAQGFFSSYIEFFNGKYETPAIGIIILGGIILVISFFGCCGAKKENVFMLRIFGFLMVIVLLLECAAAITVLVMKTDIKNLVKRNMNETMDKYGDPKNLYFCCGTEDYMDWNGTTYGMNVSGVPDTCCKNIVGGCGYKVFDSPSKIPTTIYTTGCFQALSDSAHAKLGAVIGGIVILVLLQIVGIWMSCWLIQAVKERYEVL</sequence>
<comment type="caution">
    <text evidence="8">The sequence shown here is derived from an EMBL/GenBank/DDBJ whole genome shotgun (WGS) entry which is preliminary data.</text>
</comment>
<dbReference type="EMBL" id="JAHLQT010033762">
    <property type="protein sequence ID" value="KAG7159188.1"/>
    <property type="molecule type" value="Genomic_DNA"/>
</dbReference>
<dbReference type="AlphaFoldDB" id="A0A8J5MPN7"/>
<evidence type="ECO:0000256" key="5">
    <source>
        <dbReference type="ARBA" id="ARBA00023136"/>
    </source>
</evidence>
<keyword evidence="6" id="KW-1015">Disulfide bond</keyword>
<dbReference type="GO" id="GO:0005886">
    <property type="term" value="C:plasma membrane"/>
    <property type="evidence" value="ECO:0007669"/>
    <property type="project" value="TreeGrafter"/>
</dbReference>
<dbReference type="Proteomes" id="UP000747542">
    <property type="component" value="Unassembled WGS sequence"/>
</dbReference>